<dbReference type="PROSITE" id="PS51257">
    <property type="entry name" value="PROKAR_LIPOPROTEIN"/>
    <property type="match status" value="1"/>
</dbReference>
<evidence type="ECO:0000259" key="2">
    <source>
        <dbReference type="Pfam" id="PF13145"/>
    </source>
</evidence>
<accession>A0A1H3IL04</accession>
<feature type="domain" description="PpiC" evidence="2">
    <location>
        <begin position="190"/>
        <end position="285"/>
    </location>
</feature>
<keyword evidence="1" id="KW-0732">Signal</keyword>
<dbReference type="GO" id="GO:0003755">
    <property type="term" value="F:peptidyl-prolyl cis-trans isomerase activity"/>
    <property type="evidence" value="ECO:0007669"/>
    <property type="project" value="InterPro"/>
</dbReference>
<organism evidence="3 4">
    <name type="scientific">Lachnobacterium bovis DSM 14045</name>
    <dbReference type="NCBI Taxonomy" id="1122142"/>
    <lineage>
        <taxon>Bacteria</taxon>
        <taxon>Bacillati</taxon>
        <taxon>Bacillota</taxon>
        <taxon>Clostridia</taxon>
        <taxon>Lachnospirales</taxon>
        <taxon>Lachnospiraceae</taxon>
        <taxon>Lachnobacterium</taxon>
    </lineage>
</organism>
<reference evidence="3 4" key="1">
    <citation type="submission" date="2016-10" db="EMBL/GenBank/DDBJ databases">
        <authorList>
            <person name="de Groot N.N."/>
        </authorList>
    </citation>
    <scope>NUCLEOTIDE SEQUENCE [LARGE SCALE GENOMIC DNA]</scope>
    <source>
        <strain evidence="3 4">DSM 14045</strain>
    </source>
</reference>
<dbReference type="InterPro" id="IPR046357">
    <property type="entry name" value="PPIase_dom_sf"/>
</dbReference>
<keyword evidence="4" id="KW-1185">Reference proteome</keyword>
<proteinExistence type="predicted"/>
<dbReference type="SUPFAM" id="SSF54534">
    <property type="entry name" value="FKBP-like"/>
    <property type="match status" value="1"/>
</dbReference>
<protein>
    <submittedName>
        <fullName evidence="3">Foldase protein PrsA</fullName>
    </submittedName>
</protein>
<dbReference type="STRING" id="1122142.SAMN02910414_01202"/>
<feature type="signal peptide" evidence="1">
    <location>
        <begin position="1"/>
        <end position="21"/>
    </location>
</feature>
<dbReference type="RefSeq" id="WP_074717060.1">
    <property type="nucleotide sequence ID" value="NZ_FNPG01000012.1"/>
</dbReference>
<dbReference type="EMBL" id="FNPG01000012">
    <property type="protein sequence ID" value="SDY28466.1"/>
    <property type="molecule type" value="Genomic_DNA"/>
</dbReference>
<evidence type="ECO:0000256" key="1">
    <source>
        <dbReference type="SAM" id="SignalP"/>
    </source>
</evidence>
<dbReference type="Gene3D" id="3.10.50.40">
    <property type="match status" value="1"/>
</dbReference>
<sequence>MKTKKVYSLLMAGVIGLAALTGCGLNKDEVVATYKDGEVKLGDFNFAARYNQLTKGSLYKQQSSGDVWNMDISGNGTTLADREIEQTLDEYHEMITLKNHQREKGVELTKDEKSKIAESSKKFVKDNKQEVLDEMTASESIVNDYLSLCTIKQKMYKEIVKDVDTRVSDEEANMSAFSLIRVDTLRKYDQQTGQQSVYTEDERNKIIATAQQMSDEISKGADMKATAEKYGYTVSDGTYSKDDKNLDDAVKKQLNTMKEGEISKLISTQDASYIVRLDKKTDEKATADNKKQIVEKRKQDEYEKVLKAWQKKDGWKVKKSVVKKVSYKNDLSKKQKEK</sequence>
<feature type="chain" id="PRO_5038544263" evidence="1">
    <location>
        <begin position="22"/>
        <end position="338"/>
    </location>
</feature>
<evidence type="ECO:0000313" key="3">
    <source>
        <dbReference type="EMBL" id="SDY28466.1"/>
    </source>
</evidence>
<gene>
    <name evidence="3" type="ORF">SAMN02910414_01202</name>
</gene>
<dbReference type="InterPro" id="IPR000297">
    <property type="entry name" value="PPIase_PpiC"/>
</dbReference>
<dbReference type="OrthoDB" id="1766385at2"/>
<dbReference type="Pfam" id="PF13145">
    <property type="entry name" value="Rotamase_2"/>
    <property type="match status" value="1"/>
</dbReference>
<dbReference type="Proteomes" id="UP000183918">
    <property type="component" value="Unassembled WGS sequence"/>
</dbReference>
<name>A0A1H3IL04_9FIRM</name>
<dbReference type="AlphaFoldDB" id="A0A1H3IL04"/>
<evidence type="ECO:0000313" key="4">
    <source>
        <dbReference type="Proteomes" id="UP000183918"/>
    </source>
</evidence>